<dbReference type="Gene3D" id="3.90.1150.10">
    <property type="entry name" value="Aspartate Aminotransferase, domain 1"/>
    <property type="match status" value="1"/>
</dbReference>
<evidence type="ECO:0000256" key="6">
    <source>
        <dbReference type="ARBA" id="ARBA00022679"/>
    </source>
</evidence>
<dbReference type="PIRSF" id="PIRSF000521">
    <property type="entry name" value="Transaminase_4ab_Lys_Orn"/>
    <property type="match status" value="1"/>
</dbReference>
<dbReference type="RefSeq" id="XP_056038458.1">
    <property type="nucleotide sequence ID" value="XM_056182772.1"/>
</dbReference>
<reference evidence="13 14" key="1">
    <citation type="journal article" date="2023" name="G3 (Bethesda)">
        <title>A high-quality reference genome for the fission yeast Schizosaccharomyces osmophilus.</title>
        <authorList>
            <person name="Jia G.S."/>
            <person name="Zhang W.C."/>
            <person name="Liang Y."/>
            <person name="Liu X.H."/>
            <person name="Rhind N."/>
            <person name="Pidoux A."/>
            <person name="Brysch-Herzberg M."/>
            <person name="Du L.L."/>
        </authorList>
    </citation>
    <scope>NUCLEOTIDE SEQUENCE [LARGE SCALE GENOMIC DNA]</scope>
    <source>
        <strain evidence="13 14">CBS 15793</strain>
    </source>
</reference>
<name>A0AAE9WE69_9SCHI</name>
<keyword evidence="14" id="KW-1185">Reference proteome</keyword>
<dbReference type="FunFam" id="3.40.640.10:FF:000073">
    <property type="entry name" value="Probable 4-aminobutyrate aminotransferase"/>
    <property type="match status" value="1"/>
</dbReference>
<dbReference type="GO" id="GO:0009450">
    <property type="term" value="P:gamma-aminobutyric acid catabolic process"/>
    <property type="evidence" value="ECO:0007669"/>
    <property type="project" value="TreeGrafter"/>
</dbReference>
<dbReference type="KEGG" id="som:SOMG_03985"/>
<dbReference type="CDD" id="cd00610">
    <property type="entry name" value="OAT_like"/>
    <property type="match status" value="1"/>
</dbReference>
<dbReference type="GO" id="GO:0030170">
    <property type="term" value="F:pyridoxal phosphate binding"/>
    <property type="evidence" value="ECO:0007669"/>
    <property type="project" value="InterPro"/>
</dbReference>
<dbReference type="NCBIfam" id="TIGR00699">
    <property type="entry name" value="GABAtrns_euk"/>
    <property type="match status" value="1"/>
</dbReference>
<dbReference type="PANTHER" id="PTHR43206:SF1">
    <property type="entry name" value="4-AMINOBUTYRATE AMINOTRANSFERASE, MITOCHONDRIAL"/>
    <property type="match status" value="1"/>
</dbReference>
<dbReference type="GeneID" id="80877461"/>
<dbReference type="InterPro" id="IPR004631">
    <property type="entry name" value="4NH2But_aminotransferase_euk"/>
</dbReference>
<dbReference type="Proteomes" id="UP001212411">
    <property type="component" value="Chromosome 2"/>
</dbReference>
<evidence type="ECO:0000256" key="1">
    <source>
        <dbReference type="ARBA" id="ARBA00001933"/>
    </source>
</evidence>
<gene>
    <name evidence="13" type="primary">uga1</name>
    <name evidence="13" type="ORF">SOMG_03985</name>
</gene>
<proteinExistence type="inferred from homology"/>
<accession>A0AAE9WE69</accession>
<dbReference type="InterPro" id="IPR015422">
    <property type="entry name" value="PyrdxlP-dep_Trfase_small"/>
</dbReference>
<evidence type="ECO:0000313" key="13">
    <source>
        <dbReference type="EMBL" id="WBW74215.1"/>
    </source>
</evidence>
<dbReference type="Pfam" id="PF00202">
    <property type="entry name" value="Aminotran_3"/>
    <property type="match status" value="1"/>
</dbReference>
<dbReference type="GO" id="GO:0034386">
    <property type="term" value="F:4-aminobutyrate:2-oxoglutarate transaminase activity"/>
    <property type="evidence" value="ECO:0007669"/>
    <property type="project" value="UniProtKB-EC"/>
</dbReference>
<protein>
    <recommendedName>
        <fullName evidence="4">4-aminobutyrate aminotransferase</fullName>
        <ecNumber evidence="3">2.6.1.19</ecNumber>
    </recommendedName>
    <alternativeName>
        <fullName evidence="9">GABA aminotransferase</fullName>
    </alternativeName>
    <alternativeName>
        <fullName evidence="8">Gamma-amino-N-butyrate transaminase</fullName>
    </alternativeName>
</protein>
<dbReference type="Gene3D" id="3.40.640.10">
    <property type="entry name" value="Type I PLP-dependent aspartate aminotransferase-like (Major domain)"/>
    <property type="match status" value="1"/>
</dbReference>
<evidence type="ECO:0000256" key="8">
    <source>
        <dbReference type="ARBA" id="ARBA00030204"/>
    </source>
</evidence>
<evidence type="ECO:0000256" key="11">
    <source>
        <dbReference type="RuleBase" id="RU003560"/>
    </source>
</evidence>
<dbReference type="InterPro" id="IPR049704">
    <property type="entry name" value="Aminotrans_3_PPA_site"/>
</dbReference>
<keyword evidence="5 13" id="KW-0032">Aminotransferase</keyword>
<evidence type="ECO:0000256" key="7">
    <source>
        <dbReference type="ARBA" id="ARBA00022898"/>
    </source>
</evidence>
<keyword evidence="7 11" id="KW-0663">Pyridoxal phosphate</keyword>
<feature type="region of interest" description="Disordered" evidence="12">
    <location>
        <begin position="1"/>
        <end position="31"/>
    </location>
</feature>
<comment type="cofactor">
    <cofactor evidence="1">
        <name>pyridoxal 5'-phosphate</name>
        <dbReference type="ChEBI" id="CHEBI:597326"/>
    </cofactor>
</comment>
<evidence type="ECO:0000256" key="9">
    <source>
        <dbReference type="ARBA" id="ARBA00031787"/>
    </source>
</evidence>
<organism evidence="13 14">
    <name type="scientific">Schizosaccharomyces osmophilus</name>
    <dbReference type="NCBI Taxonomy" id="2545709"/>
    <lineage>
        <taxon>Eukaryota</taxon>
        <taxon>Fungi</taxon>
        <taxon>Dikarya</taxon>
        <taxon>Ascomycota</taxon>
        <taxon>Taphrinomycotina</taxon>
        <taxon>Schizosaccharomycetes</taxon>
        <taxon>Schizosaccharomycetales</taxon>
        <taxon>Schizosaccharomycetaceae</taxon>
        <taxon>Schizosaccharomyces</taxon>
    </lineage>
</organism>
<evidence type="ECO:0000256" key="10">
    <source>
        <dbReference type="ARBA" id="ARBA00048021"/>
    </source>
</evidence>
<keyword evidence="6" id="KW-0808">Transferase</keyword>
<dbReference type="GO" id="GO:0005739">
    <property type="term" value="C:mitochondrion"/>
    <property type="evidence" value="ECO:0007669"/>
    <property type="project" value="TreeGrafter"/>
</dbReference>
<sequence>MTVTPVAKSGPAYFPNEPKGPSVKTSTIPGPKGKATIEEISQVHDVGAVKFPVDYEKSVGNYLVDVDGNVLLDVYSQIATIPVGYNNPTLLEAAKSDEAAIAMMNRPALGNYPPKNWAGMAQEGAIDFAPKGQKYVYYQMSGSDANEVAYKLAMLYRFNNLPRANGAYTEEENTSCMNNSSPGSPEIAVLSFRHSFHGRLFGSLSTTRSKPVHKLGMPAFQWPQADFPALRYPLEKHTTENQDEENRCIEEVEHILSTHHCPIAACIIEPIQSEGGDNHASNEFFHKLQATLKKHNVLFIVDEVQTGMGSTGAMWAHEHWNLPTPPDMVTFSKKFQAAGVYYHDKKLRPHAYQHFNTWMGDPLRAIHAKYIAKEIRNKNLLDNVKTVGDFLYMSLEKLAEKHSGKINNIRGKGKGTFIAWDCESSAARDAFVGRMKMNGINIGGCGVAAIRLRPMLVFQQHHAEILLNKIDELI</sequence>
<evidence type="ECO:0000256" key="4">
    <source>
        <dbReference type="ARBA" id="ARBA00018543"/>
    </source>
</evidence>
<dbReference type="PROSITE" id="PS00600">
    <property type="entry name" value="AA_TRANSFER_CLASS_3"/>
    <property type="match status" value="1"/>
</dbReference>
<dbReference type="EC" id="2.6.1.19" evidence="3"/>
<dbReference type="InterPro" id="IPR005814">
    <property type="entry name" value="Aminotrans_3"/>
</dbReference>
<evidence type="ECO:0000256" key="5">
    <source>
        <dbReference type="ARBA" id="ARBA00022576"/>
    </source>
</evidence>
<comment type="similarity">
    <text evidence="2 11">Belongs to the class-III pyridoxal-phosphate-dependent aminotransferase family.</text>
</comment>
<evidence type="ECO:0000256" key="3">
    <source>
        <dbReference type="ARBA" id="ARBA00012912"/>
    </source>
</evidence>
<evidence type="ECO:0000256" key="12">
    <source>
        <dbReference type="SAM" id="MobiDB-lite"/>
    </source>
</evidence>
<evidence type="ECO:0000256" key="2">
    <source>
        <dbReference type="ARBA" id="ARBA00008954"/>
    </source>
</evidence>
<dbReference type="EMBL" id="CP115612">
    <property type="protein sequence ID" value="WBW74215.1"/>
    <property type="molecule type" value="Genomic_DNA"/>
</dbReference>
<dbReference type="InterPro" id="IPR015424">
    <property type="entry name" value="PyrdxlP-dep_Trfase"/>
</dbReference>
<evidence type="ECO:0000313" key="14">
    <source>
        <dbReference type="Proteomes" id="UP001212411"/>
    </source>
</evidence>
<dbReference type="PANTHER" id="PTHR43206">
    <property type="entry name" value="AMINOTRANSFERASE"/>
    <property type="match status" value="1"/>
</dbReference>
<dbReference type="InterPro" id="IPR015421">
    <property type="entry name" value="PyrdxlP-dep_Trfase_major"/>
</dbReference>
<comment type="catalytic activity">
    <reaction evidence="10">
        <text>4-aminobutanoate + 2-oxoglutarate = succinate semialdehyde + L-glutamate</text>
        <dbReference type="Rhea" id="RHEA:23352"/>
        <dbReference type="ChEBI" id="CHEBI:16810"/>
        <dbReference type="ChEBI" id="CHEBI:29985"/>
        <dbReference type="ChEBI" id="CHEBI:57706"/>
        <dbReference type="ChEBI" id="CHEBI:59888"/>
        <dbReference type="EC" id="2.6.1.19"/>
    </reaction>
</comment>
<dbReference type="AlphaFoldDB" id="A0AAE9WE69"/>
<dbReference type="SUPFAM" id="SSF53383">
    <property type="entry name" value="PLP-dependent transferases"/>
    <property type="match status" value="1"/>
</dbReference>